<comment type="caution">
    <text evidence="20">The sequence shown here is derived from an EMBL/GenBank/DDBJ whole genome shotgun (WGS) entry which is preliminary data.</text>
</comment>
<feature type="transmembrane region" description="Helical" evidence="19">
    <location>
        <begin position="458"/>
        <end position="481"/>
    </location>
</feature>
<evidence type="ECO:0000256" key="9">
    <source>
        <dbReference type="ARBA" id="ARBA00023136"/>
    </source>
</evidence>
<dbReference type="SUPFAM" id="SSF81321">
    <property type="entry name" value="Family A G protein-coupled receptor-like"/>
    <property type="match status" value="2"/>
</dbReference>
<evidence type="ECO:0000256" key="17">
    <source>
        <dbReference type="ARBA" id="ARBA00078653"/>
    </source>
</evidence>
<dbReference type="GO" id="GO:0006935">
    <property type="term" value="P:chemotaxis"/>
    <property type="evidence" value="ECO:0007669"/>
    <property type="project" value="UniProtKB-KW"/>
</dbReference>
<gene>
    <name evidence="20" type="primary">Cnig_chr_V.g18264</name>
    <name evidence="20" type="ORF">B9Z55_018264</name>
</gene>
<evidence type="ECO:0000313" key="20">
    <source>
        <dbReference type="EMBL" id="PIC25265.1"/>
    </source>
</evidence>
<keyword evidence="21" id="KW-1185">Reference proteome</keyword>
<evidence type="ECO:0000256" key="6">
    <source>
        <dbReference type="ARBA" id="ARBA00022725"/>
    </source>
</evidence>
<keyword evidence="2" id="KW-1003">Cell membrane</keyword>
<evidence type="ECO:0000256" key="4">
    <source>
        <dbReference type="ARBA" id="ARBA00022606"/>
    </source>
</evidence>
<evidence type="ECO:0000256" key="12">
    <source>
        <dbReference type="ARBA" id="ARBA00023273"/>
    </source>
</evidence>
<comment type="similarity">
    <text evidence="14">Belongs to the nematode receptor-like protein str family.</text>
</comment>
<feature type="transmembrane region" description="Helical" evidence="19">
    <location>
        <begin position="262"/>
        <end position="286"/>
    </location>
</feature>
<feature type="transmembrane region" description="Helical" evidence="19">
    <location>
        <begin position="13"/>
        <end position="35"/>
    </location>
</feature>
<evidence type="ECO:0000256" key="8">
    <source>
        <dbReference type="ARBA" id="ARBA00023069"/>
    </source>
</evidence>
<dbReference type="Pfam" id="PF10326">
    <property type="entry name" value="7TM_GPCR_Str"/>
    <property type="match status" value="3"/>
</dbReference>
<evidence type="ECO:0000256" key="16">
    <source>
        <dbReference type="ARBA" id="ARBA00067967"/>
    </source>
</evidence>
<evidence type="ECO:0000313" key="21">
    <source>
        <dbReference type="Proteomes" id="UP000230233"/>
    </source>
</evidence>
<reference evidence="21" key="1">
    <citation type="submission" date="2017-10" db="EMBL/GenBank/DDBJ databases">
        <title>Rapid genome shrinkage in a self-fertile nematode reveals novel sperm competition proteins.</title>
        <authorList>
            <person name="Yin D."/>
            <person name="Schwarz E.M."/>
            <person name="Thomas C.G."/>
            <person name="Felde R.L."/>
            <person name="Korf I.F."/>
            <person name="Cutter A.D."/>
            <person name="Schartner C.M."/>
            <person name="Ralston E.J."/>
            <person name="Meyer B.J."/>
            <person name="Haag E.S."/>
        </authorList>
    </citation>
    <scope>NUCLEOTIDE SEQUENCE [LARGE SCALE GENOMIC DNA]</scope>
    <source>
        <strain evidence="21">JU1422</strain>
    </source>
</reference>
<evidence type="ECO:0000256" key="5">
    <source>
        <dbReference type="ARBA" id="ARBA00022692"/>
    </source>
</evidence>
<dbReference type="Proteomes" id="UP000230233">
    <property type="component" value="Chromosome V"/>
</dbReference>
<proteinExistence type="inferred from homology"/>
<comment type="function">
    <text evidence="13">An odorant receptor which affects chemotaxis to the volatile odorant diacetyl. Specifies AWA neuronal cell fate via the odr-7 pathway.</text>
</comment>
<protein>
    <recommendedName>
        <fullName evidence="16">Serpentine receptor class r-10</fullName>
    </recommendedName>
    <alternativeName>
        <fullName evidence="17">Odorant response abnormal protein 10</fullName>
    </alternativeName>
    <alternativeName>
        <fullName evidence="18">Olfactory receptor 10</fullName>
    </alternativeName>
</protein>
<keyword evidence="9 19" id="KW-0472">Membrane</keyword>
<evidence type="ECO:0000256" key="13">
    <source>
        <dbReference type="ARBA" id="ARBA00054965"/>
    </source>
</evidence>
<dbReference type="FunFam" id="1.20.1070.10:FF:000128">
    <property type="entry name" value="Seven TM Receptor"/>
    <property type="match status" value="2"/>
</dbReference>
<evidence type="ECO:0000256" key="15">
    <source>
        <dbReference type="ARBA" id="ARBA00064300"/>
    </source>
</evidence>
<keyword evidence="4" id="KW-0716">Sensory transduction</keyword>
<sequence>MFSIDCWNIILRVVQWVSGTLGVTLNTFLITLIIFRSPKDIGAYKYLMIYISTFEIAYSILDIIIEPHAFSHGPIFIVFRYFKDSFFSRDQGFYLIVVYCGSFGLSIALFGVHFVYRYGAADSEFRKSYLSGRKLVVLFLIPVAYGIWWSAVTFFLYKPSHESDLFISSSTPLLDGLETKIGEISYIIVWFYAPNSLNQNKLEPVWTSFVGIGCMWFMIFSSFFCVFYFGVKCYKKIMRKLKTSKMSSYYTKSIQQQLFQALVVQTLIPVFLMYIPVGVLFFFPMINFEVGSISSFVTATIAIYPAVDPLPTMFIVETYRKTLMYSYIFPEVPSYSCKLIKFIILPTDRPLFVQILNHLTSTQIMMIPLDQWKSFLKTTQLTTGSFGIILNVFLILLIIFRSPKHLGAYKYLMIYISIVEIVYSILEMITEPHVFTNGPTLTVLRYFKHSRIGRNQGFYLLVMYAGTFGQSIALFGVHFIYRYGAVDNVFRKKYLGERKLFILFLIPLIYALWWSSIIFFFFQPSTESDEYLRIPLLQNYDTKVEDISYLIVFFYKPNEIGYLEPTLIPVVLMYVPAGVVYSLPMLNIEAGLSTSFVIVTIAIYPAVDPLPTMFIVENFRKTILCGCWEDRKPKSESQNRSQTIH</sequence>
<evidence type="ECO:0000256" key="7">
    <source>
        <dbReference type="ARBA" id="ARBA00022989"/>
    </source>
</evidence>
<dbReference type="InterPro" id="IPR019428">
    <property type="entry name" value="7TM_GPCR_serpentine_rcpt_Str"/>
</dbReference>
<evidence type="ECO:0000256" key="14">
    <source>
        <dbReference type="ARBA" id="ARBA00061678"/>
    </source>
</evidence>
<comment type="subunit">
    <text evidence="15">Interacts with odr-4.</text>
</comment>
<dbReference type="PANTHER" id="PTHR22943:SF109">
    <property type="entry name" value="SEVEN TM RECEPTOR"/>
    <property type="match status" value="1"/>
</dbReference>
<comment type="subcellular location">
    <subcellularLocation>
        <location evidence="1">Cell projection</location>
        <location evidence="1">Cilium membrane</location>
        <topology evidence="1">Multi-pass membrane protein</topology>
    </subcellularLocation>
</comment>
<keyword evidence="12" id="KW-0966">Cell projection</keyword>
<dbReference type="GO" id="GO:0060170">
    <property type="term" value="C:ciliary membrane"/>
    <property type="evidence" value="ECO:0007669"/>
    <property type="project" value="UniProtKB-SubCell"/>
</dbReference>
<dbReference type="AlphaFoldDB" id="A0A2G5TD19"/>
<accession>A0A2G5TD19</accession>
<evidence type="ECO:0000256" key="11">
    <source>
        <dbReference type="ARBA" id="ARBA00023180"/>
    </source>
</evidence>
<evidence type="ECO:0000256" key="10">
    <source>
        <dbReference type="ARBA" id="ARBA00023170"/>
    </source>
</evidence>
<name>A0A2G5TD19_9PELO</name>
<organism evidence="20 21">
    <name type="scientific">Caenorhabditis nigoni</name>
    <dbReference type="NCBI Taxonomy" id="1611254"/>
    <lineage>
        <taxon>Eukaryota</taxon>
        <taxon>Metazoa</taxon>
        <taxon>Ecdysozoa</taxon>
        <taxon>Nematoda</taxon>
        <taxon>Chromadorea</taxon>
        <taxon>Rhabditida</taxon>
        <taxon>Rhabditina</taxon>
        <taxon>Rhabditomorpha</taxon>
        <taxon>Rhabditoidea</taxon>
        <taxon>Rhabditidae</taxon>
        <taxon>Peloderinae</taxon>
        <taxon>Caenorhabditis</taxon>
    </lineage>
</organism>
<dbReference type="GO" id="GO:0038022">
    <property type="term" value="F:G protein-coupled olfactory receptor activity"/>
    <property type="evidence" value="ECO:0007669"/>
    <property type="project" value="TreeGrafter"/>
</dbReference>
<evidence type="ECO:0000256" key="2">
    <source>
        <dbReference type="ARBA" id="ARBA00022475"/>
    </source>
</evidence>
<feature type="transmembrane region" description="Helical" evidence="19">
    <location>
        <begin position="381"/>
        <end position="400"/>
    </location>
</feature>
<feature type="transmembrane region" description="Helical" evidence="19">
    <location>
        <begin position="93"/>
        <end position="116"/>
    </location>
</feature>
<keyword evidence="11" id="KW-0325">Glycoprotein</keyword>
<feature type="transmembrane region" description="Helical" evidence="19">
    <location>
        <begin position="590"/>
        <end position="607"/>
    </location>
</feature>
<keyword evidence="7 19" id="KW-1133">Transmembrane helix</keyword>
<feature type="transmembrane region" description="Helical" evidence="19">
    <location>
        <begin position="566"/>
        <end position="583"/>
    </location>
</feature>
<feature type="transmembrane region" description="Helical" evidence="19">
    <location>
        <begin position="501"/>
        <end position="522"/>
    </location>
</feature>
<evidence type="ECO:0000256" key="19">
    <source>
        <dbReference type="SAM" id="Phobius"/>
    </source>
</evidence>
<keyword evidence="5 19" id="KW-0812">Transmembrane</keyword>
<dbReference type="EMBL" id="PDUG01000005">
    <property type="protein sequence ID" value="PIC25265.1"/>
    <property type="molecule type" value="Genomic_DNA"/>
</dbReference>
<dbReference type="GO" id="GO:0042048">
    <property type="term" value="P:olfactory behavior"/>
    <property type="evidence" value="ECO:0007669"/>
    <property type="project" value="TreeGrafter"/>
</dbReference>
<dbReference type="PANTHER" id="PTHR22943">
    <property type="entry name" value="7-TRANSMEMBRANE DOMAIN RECEPTOR C.ELEGANS"/>
    <property type="match status" value="1"/>
</dbReference>
<evidence type="ECO:0000256" key="3">
    <source>
        <dbReference type="ARBA" id="ARBA00022500"/>
    </source>
</evidence>
<keyword evidence="8" id="KW-0969">Cilium</keyword>
<keyword evidence="6" id="KW-0552">Olfaction</keyword>
<feature type="transmembrane region" description="Helical" evidence="19">
    <location>
        <begin position="412"/>
        <end position="430"/>
    </location>
</feature>
<keyword evidence="3" id="KW-0145">Chemotaxis</keyword>
<evidence type="ECO:0000256" key="18">
    <source>
        <dbReference type="ARBA" id="ARBA00082489"/>
    </source>
</evidence>
<feature type="transmembrane region" description="Helical" evidence="19">
    <location>
        <begin position="136"/>
        <end position="157"/>
    </location>
</feature>
<evidence type="ECO:0000256" key="1">
    <source>
        <dbReference type="ARBA" id="ARBA00004272"/>
    </source>
</evidence>
<keyword evidence="10" id="KW-0675">Receptor</keyword>
<feature type="transmembrane region" description="Helical" evidence="19">
    <location>
        <begin position="205"/>
        <end position="231"/>
    </location>
</feature>